<name>A0ABQ8DSB1_BRANA</name>
<dbReference type="Proteomes" id="UP000824890">
    <property type="component" value="Unassembled WGS sequence"/>
</dbReference>
<organism evidence="1 2">
    <name type="scientific">Brassica napus</name>
    <name type="common">Rape</name>
    <dbReference type="NCBI Taxonomy" id="3708"/>
    <lineage>
        <taxon>Eukaryota</taxon>
        <taxon>Viridiplantae</taxon>
        <taxon>Streptophyta</taxon>
        <taxon>Embryophyta</taxon>
        <taxon>Tracheophyta</taxon>
        <taxon>Spermatophyta</taxon>
        <taxon>Magnoliopsida</taxon>
        <taxon>eudicotyledons</taxon>
        <taxon>Gunneridae</taxon>
        <taxon>Pentapetalae</taxon>
        <taxon>rosids</taxon>
        <taxon>malvids</taxon>
        <taxon>Brassicales</taxon>
        <taxon>Brassicaceae</taxon>
        <taxon>Brassiceae</taxon>
        <taxon>Brassica</taxon>
    </lineage>
</organism>
<keyword evidence="2" id="KW-1185">Reference proteome</keyword>
<reference evidence="1 2" key="1">
    <citation type="submission" date="2021-05" db="EMBL/GenBank/DDBJ databases">
        <title>Genome Assembly of Synthetic Allotetraploid Brassica napus Reveals Homoeologous Exchanges between Subgenomes.</title>
        <authorList>
            <person name="Davis J.T."/>
        </authorList>
    </citation>
    <scope>NUCLEOTIDE SEQUENCE [LARGE SCALE GENOMIC DNA]</scope>
    <source>
        <strain evidence="2">cv. Da-Ae</strain>
        <tissue evidence="1">Seedling</tissue>
    </source>
</reference>
<comment type="caution">
    <text evidence="1">The sequence shown here is derived from an EMBL/GenBank/DDBJ whole genome shotgun (WGS) entry which is preliminary data.</text>
</comment>
<dbReference type="EMBL" id="JAGKQM010000003">
    <property type="protein sequence ID" value="KAH0932231.1"/>
    <property type="molecule type" value="Genomic_DNA"/>
</dbReference>
<gene>
    <name evidence="1" type="ORF">HID58_009348</name>
</gene>
<evidence type="ECO:0000313" key="1">
    <source>
        <dbReference type="EMBL" id="KAH0932231.1"/>
    </source>
</evidence>
<proteinExistence type="predicted"/>
<sequence>MLGWYFLCPEEVETVNHTGFECFMAQQVWTLLMFSYPLQASMVLSRRACFTYRNVKTNRYPRRNQTSDTLDSMDIMKEQKQMFIGRCQISVRK</sequence>
<protein>
    <submittedName>
        <fullName evidence="1">Uncharacterized protein</fullName>
    </submittedName>
</protein>
<accession>A0ABQ8DSB1</accession>
<evidence type="ECO:0000313" key="2">
    <source>
        <dbReference type="Proteomes" id="UP000824890"/>
    </source>
</evidence>